<dbReference type="NCBIfam" id="NF040618">
    <property type="entry name" value="PPA1309_fam"/>
    <property type="match status" value="1"/>
</dbReference>
<evidence type="ECO:0000313" key="2">
    <source>
        <dbReference type="Proteomes" id="UP000032545"/>
    </source>
</evidence>
<dbReference type="RefSeq" id="WP_041939808.1">
    <property type="nucleotide sequence ID" value="NZ_JYFN01000018.1"/>
</dbReference>
<name>A0A0D8BG15_9ACTN</name>
<dbReference type="EMBL" id="JYFN01000018">
    <property type="protein sequence ID" value="KJE22914.1"/>
    <property type="molecule type" value="Genomic_DNA"/>
</dbReference>
<proteinExistence type="predicted"/>
<sequence length="168" mass="18055">MSSPNITELTSVVLEVERHVADSGWDQPSQVYALADTADLLAREPALAPHIGDSPPGSLTPVEQEPLPVGRLDEVLAGIGWPPEVLGCVLVTELVVLPPSAEEEAPYSDHEIEYWAANHPERQDVRLAVGVTRSGLHASCLRVRGDDELVVDPDLADNLVDGLLATFQ</sequence>
<gene>
    <name evidence="1" type="ORF">FF36_02687</name>
</gene>
<comment type="caution">
    <text evidence="1">The sequence shown here is derived from an EMBL/GenBank/DDBJ whole genome shotgun (WGS) entry which is preliminary data.</text>
</comment>
<dbReference type="PATRIC" id="fig|1502723.3.peg.1805"/>
<dbReference type="Proteomes" id="UP000032545">
    <property type="component" value="Unassembled WGS sequence"/>
</dbReference>
<reference evidence="1 2" key="2">
    <citation type="journal article" date="2016" name="Genome Announc.">
        <title>Permanent Draft Genome Sequences for Two Variants of Frankia sp. Strain CpI1, the First Frankia Strain Isolated from Root Nodules of Comptonia peregrina.</title>
        <authorList>
            <person name="Oshone R."/>
            <person name="Hurst S.G.IV."/>
            <person name="Abebe-Akele F."/>
            <person name="Simpson S."/>
            <person name="Morris K."/>
            <person name="Thomas W.K."/>
            <person name="Tisa L.S."/>
        </authorList>
    </citation>
    <scope>NUCLEOTIDE SEQUENCE [LARGE SCALE GENOMIC DNA]</scope>
    <source>
        <strain evidence="2">CpI1-S</strain>
    </source>
</reference>
<accession>A0A0D8BG15</accession>
<dbReference type="AlphaFoldDB" id="A0A0D8BG15"/>
<dbReference type="InterPro" id="IPR047681">
    <property type="entry name" value="PPA1309-like"/>
</dbReference>
<evidence type="ECO:0000313" key="1">
    <source>
        <dbReference type="EMBL" id="KJE22914.1"/>
    </source>
</evidence>
<keyword evidence="2" id="KW-1185">Reference proteome</keyword>
<protein>
    <submittedName>
        <fullName evidence="1">Uncharacterized protein</fullName>
    </submittedName>
</protein>
<dbReference type="OrthoDB" id="3266223at2"/>
<reference evidence="2" key="1">
    <citation type="submission" date="2015-02" db="EMBL/GenBank/DDBJ databases">
        <title>Draft Genome of Frankia sp. CpI1-S.</title>
        <authorList>
            <person name="Oshone R.T."/>
            <person name="Ngom M."/>
            <person name="Ghodhbane-Gtari F."/>
            <person name="Gtari M."/>
            <person name="Morris K."/>
            <person name="Thomas K."/>
            <person name="Sen A."/>
            <person name="Tisa L.S."/>
        </authorList>
    </citation>
    <scope>NUCLEOTIDE SEQUENCE [LARGE SCALE GENOMIC DNA]</scope>
    <source>
        <strain evidence="2">CpI1-S</strain>
    </source>
</reference>
<organism evidence="1 2">
    <name type="scientific">Frankia torreyi</name>
    <dbReference type="NCBI Taxonomy" id="1856"/>
    <lineage>
        <taxon>Bacteria</taxon>
        <taxon>Bacillati</taxon>
        <taxon>Actinomycetota</taxon>
        <taxon>Actinomycetes</taxon>
        <taxon>Frankiales</taxon>
        <taxon>Frankiaceae</taxon>
        <taxon>Frankia</taxon>
    </lineage>
</organism>